<name>A0A5C7AGE3_9BACT</name>
<dbReference type="Pfam" id="PF00899">
    <property type="entry name" value="ThiF"/>
    <property type="match status" value="1"/>
</dbReference>
<dbReference type="NCBIfam" id="NF005901">
    <property type="entry name" value="PRK07877.1"/>
    <property type="match status" value="1"/>
</dbReference>
<protein>
    <submittedName>
        <fullName evidence="2">Rv1355c family protein</fullName>
    </submittedName>
</protein>
<dbReference type="InterPro" id="IPR000415">
    <property type="entry name" value="Nitroreductase-like"/>
</dbReference>
<sequence length="755" mass="84968">MLPSSQFDFHRQISPIIYQLNDLQDILKVKELLDSPYVRAVDQLNSQMAELIKAKNPAKSFSDLELAALVSDFFRENDREKYGAWVFFPWKNILVRLLPEEEFVLVRTQRNNYKITSKEQEELRKKKIGIIGLSVGQSIAFAIALERGCGELRLADFDTLELSNLNRIKAGVTDLGVEKVVIAAREISEIDPYLKITVFRDGISEENIGDFLSGGGDLDLLIDECDSLDIKALAREKAKAKRIPVLMETSDRGMLDVERFDLEPNRAIFHGLIGDLKFTDLQGLTSKQKVPMALKITGISTVSTRMKVSLLEVNQTIASWPQLASAVYLGGATVSHASRKLLLGEKIESGRYYVDLDELIKKESEEIPLVSKKSVKATEDFVQHLPAGKYKSTYKLSEEELKYLIQKANTAPSGGNSQPWKWIFDKEGVLHLIHDKDKSESLLDYLGTGSLLAFGAALEIIRLTGANMGLELSIHYQIAQFDEDLIASVLFYSKIDSPYTVLHANLAKGIDLRCTNRKNEERELISPEEIQEFKLLAEDLGVTLEVQDDLGVLEQLAPILGGMDRLRLLHEQGYADFMNEIRWSDKDARDTKDGIDIATLEMGNVERAAIGLVRDPGTVEFFRKNDLGYGLTKISDQTVLTAGAVMMLEADEYTPEAFLKSGAVLQRVWMKANLTGYSVQPISASLFIFHRVNREESTGFNSAEKEQIILFKSQLNTIFNLENQKEEMFMVRINRASDPSMRSFRRDVSESLIIL</sequence>
<evidence type="ECO:0000313" key="3">
    <source>
        <dbReference type="Proteomes" id="UP000321935"/>
    </source>
</evidence>
<dbReference type="RefSeq" id="WP_146919346.1">
    <property type="nucleotide sequence ID" value="NZ_VORW01000013.1"/>
</dbReference>
<dbReference type="Gene3D" id="3.40.109.10">
    <property type="entry name" value="NADH Oxidase"/>
    <property type="match status" value="2"/>
</dbReference>
<dbReference type="CDD" id="cd01483">
    <property type="entry name" value="E1_enzyme_family"/>
    <property type="match status" value="1"/>
</dbReference>
<gene>
    <name evidence="2" type="ORF">ESV85_16005</name>
</gene>
<dbReference type="InterPro" id="IPR045886">
    <property type="entry name" value="ThiF/MoeB/HesA"/>
</dbReference>
<dbReference type="PANTHER" id="PTHR43267">
    <property type="entry name" value="TRNA THREONYLCARBAMOYLADENOSINE DEHYDRATASE"/>
    <property type="match status" value="1"/>
</dbReference>
<accession>A0A5C7AGE3</accession>
<dbReference type="InterPro" id="IPR000594">
    <property type="entry name" value="ThiF_NAD_FAD-bd"/>
</dbReference>
<dbReference type="SUPFAM" id="SSF55469">
    <property type="entry name" value="FMN-dependent nitroreductase-like"/>
    <property type="match status" value="1"/>
</dbReference>
<dbReference type="InterPro" id="IPR035985">
    <property type="entry name" value="Ubiquitin-activating_enz"/>
</dbReference>
<proteinExistence type="predicted"/>
<evidence type="ECO:0000313" key="2">
    <source>
        <dbReference type="EMBL" id="TXE06979.1"/>
    </source>
</evidence>
<organism evidence="2 3">
    <name type="scientific">Algoriphagus aquimarinus</name>
    <dbReference type="NCBI Taxonomy" id="237018"/>
    <lineage>
        <taxon>Bacteria</taxon>
        <taxon>Pseudomonadati</taxon>
        <taxon>Bacteroidota</taxon>
        <taxon>Cytophagia</taxon>
        <taxon>Cytophagales</taxon>
        <taxon>Cyclobacteriaceae</taxon>
        <taxon>Algoriphagus</taxon>
    </lineage>
</organism>
<dbReference type="Proteomes" id="UP000321935">
    <property type="component" value="Unassembled WGS sequence"/>
</dbReference>
<dbReference type="GO" id="GO:0061504">
    <property type="term" value="P:cyclic threonylcarbamoyladenosine biosynthetic process"/>
    <property type="evidence" value="ECO:0007669"/>
    <property type="project" value="TreeGrafter"/>
</dbReference>
<dbReference type="Gene3D" id="3.40.50.720">
    <property type="entry name" value="NAD(P)-binding Rossmann-like Domain"/>
    <property type="match status" value="1"/>
</dbReference>
<dbReference type="AlphaFoldDB" id="A0A5C7AGE3"/>
<dbReference type="GO" id="GO:0016491">
    <property type="term" value="F:oxidoreductase activity"/>
    <property type="evidence" value="ECO:0007669"/>
    <property type="project" value="InterPro"/>
</dbReference>
<reference evidence="2 3" key="1">
    <citation type="submission" date="2019-08" db="EMBL/GenBank/DDBJ databases">
        <title>Genomes sequence of Algoriphagus aquimarinus ACAM450.</title>
        <authorList>
            <person name="Bowman J.P."/>
        </authorList>
    </citation>
    <scope>NUCLEOTIDE SEQUENCE [LARGE SCALE GENOMIC DNA]</scope>
    <source>
        <strain evidence="2 3">ACAM 450</strain>
    </source>
</reference>
<feature type="domain" description="THIF-type NAD/FAD binding fold" evidence="1">
    <location>
        <begin position="113"/>
        <end position="247"/>
    </location>
</feature>
<evidence type="ECO:0000259" key="1">
    <source>
        <dbReference type="Pfam" id="PF00899"/>
    </source>
</evidence>
<comment type="caution">
    <text evidence="2">The sequence shown here is derived from an EMBL/GenBank/DDBJ whole genome shotgun (WGS) entry which is preliminary data.</text>
</comment>
<dbReference type="PANTHER" id="PTHR43267:SF3">
    <property type="entry name" value="THIF PROTEIN"/>
    <property type="match status" value="1"/>
</dbReference>
<dbReference type="EMBL" id="VORW01000013">
    <property type="protein sequence ID" value="TXE06979.1"/>
    <property type="molecule type" value="Genomic_DNA"/>
</dbReference>
<dbReference type="GO" id="GO:0008641">
    <property type="term" value="F:ubiquitin-like modifier activating enzyme activity"/>
    <property type="evidence" value="ECO:0007669"/>
    <property type="project" value="InterPro"/>
</dbReference>
<dbReference type="GO" id="GO:0061503">
    <property type="term" value="F:tRNA threonylcarbamoyladenosine dehydratase"/>
    <property type="evidence" value="ECO:0007669"/>
    <property type="project" value="TreeGrafter"/>
</dbReference>
<dbReference type="SUPFAM" id="SSF69572">
    <property type="entry name" value="Activating enzymes of the ubiquitin-like proteins"/>
    <property type="match status" value="1"/>
</dbReference>
<dbReference type="OrthoDB" id="5149792at2"/>